<dbReference type="AlphaFoldDB" id="A0A941EUN3"/>
<sequence length="168" mass="18105">MGNRVRLATPRNGGWGVILMRLPAGIASPVKMARDAEFEPLGTTQDVVARISEAAPATEWTNVESGTGWIWAPSWSIEILPSDPNPDGMIEWLRLFVRGRGDDAVALAVRLAAALGCVVFDDGGEPAVISGADDAEGWRAHQRDCEQPARGDEFGQCGRLLPETLWTP</sequence>
<evidence type="ECO:0000313" key="1">
    <source>
        <dbReference type="EMBL" id="MBR7838442.1"/>
    </source>
</evidence>
<comment type="caution">
    <text evidence="1">The sequence shown here is derived from an EMBL/GenBank/DDBJ whole genome shotgun (WGS) entry which is preliminary data.</text>
</comment>
<evidence type="ECO:0000313" key="2">
    <source>
        <dbReference type="Proteomes" id="UP000675781"/>
    </source>
</evidence>
<dbReference type="EMBL" id="JAGSOG010000290">
    <property type="protein sequence ID" value="MBR7838442.1"/>
    <property type="molecule type" value="Genomic_DNA"/>
</dbReference>
<keyword evidence="2" id="KW-1185">Reference proteome</keyword>
<dbReference type="Proteomes" id="UP000675781">
    <property type="component" value="Unassembled WGS sequence"/>
</dbReference>
<gene>
    <name evidence="1" type="ORF">KDL01_34570</name>
</gene>
<protein>
    <submittedName>
        <fullName evidence="1">Uncharacterized protein</fullName>
    </submittedName>
</protein>
<name>A0A941EUN3_9ACTN</name>
<accession>A0A941EUN3</accession>
<organism evidence="1 2">
    <name type="scientific">Actinospica durhamensis</name>
    <dbReference type="NCBI Taxonomy" id="1508375"/>
    <lineage>
        <taxon>Bacteria</taxon>
        <taxon>Bacillati</taxon>
        <taxon>Actinomycetota</taxon>
        <taxon>Actinomycetes</taxon>
        <taxon>Catenulisporales</taxon>
        <taxon>Actinospicaceae</taxon>
        <taxon>Actinospica</taxon>
    </lineage>
</organism>
<proteinExistence type="predicted"/>
<dbReference type="RefSeq" id="WP_212532899.1">
    <property type="nucleotide sequence ID" value="NZ_JAGSOG010000290.1"/>
</dbReference>
<reference evidence="1" key="1">
    <citation type="submission" date="2021-04" db="EMBL/GenBank/DDBJ databases">
        <title>Genome based classification of Actinospica acidithermotolerans sp. nov., an actinobacterium isolated from an Indonesian hot spring.</title>
        <authorList>
            <person name="Kusuma A.B."/>
            <person name="Putra K.E."/>
            <person name="Nafisah S."/>
            <person name="Loh J."/>
            <person name="Nouioui I."/>
            <person name="Goodfellow M."/>
        </authorList>
    </citation>
    <scope>NUCLEOTIDE SEQUENCE</scope>
    <source>
        <strain evidence="1">CSCA 57</strain>
    </source>
</reference>